<evidence type="ECO:0000256" key="1">
    <source>
        <dbReference type="SAM" id="Coils"/>
    </source>
</evidence>
<name>A0ABM1A5E9_APLCA</name>
<proteinExistence type="predicted"/>
<accession>A0ABM1A5E9</accession>
<dbReference type="GeneID" id="101857660"/>
<evidence type="ECO:0000313" key="2">
    <source>
        <dbReference type="Proteomes" id="UP000694888"/>
    </source>
</evidence>
<reference evidence="3" key="1">
    <citation type="submission" date="2025-08" db="UniProtKB">
        <authorList>
            <consortium name="RefSeq"/>
        </authorList>
    </citation>
    <scope>IDENTIFICATION</scope>
</reference>
<gene>
    <name evidence="3" type="primary">LOC101857660</name>
</gene>
<evidence type="ECO:0000313" key="3">
    <source>
        <dbReference type="RefSeq" id="XP_012941169.1"/>
    </source>
</evidence>
<keyword evidence="1" id="KW-0175">Coiled coil</keyword>
<keyword evidence="2" id="KW-1185">Reference proteome</keyword>
<feature type="coiled-coil region" evidence="1">
    <location>
        <begin position="40"/>
        <end position="97"/>
    </location>
</feature>
<protein>
    <submittedName>
        <fullName evidence="3">Uncharacterized protein LOC101857660 isoform X1</fullName>
    </submittedName>
</protein>
<sequence>MTFRVESAVKSLKETMPGQQLEAPVSFSHENCKDFLSALLEERNNTMTQLKIDAESALDQSGSELYFSVSQKFLERKKAIQECIEKIRKNIKTKEKDAEALSRPDDQAKWKLMEMDIQYLRTFKYLARKELAKEDDVKKQALEIFMSRFANTEVQPETPDE</sequence>
<dbReference type="RefSeq" id="XP_012941169.1">
    <property type="nucleotide sequence ID" value="XM_013085715.2"/>
</dbReference>
<organism evidence="2 3">
    <name type="scientific">Aplysia californica</name>
    <name type="common">California sea hare</name>
    <dbReference type="NCBI Taxonomy" id="6500"/>
    <lineage>
        <taxon>Eukaryota</taxon>
        <taxon>Metazoa</taxon>
        <taxon>Spiralia</taxon>
        <taxon>Lophotrochozoa</taxon>
        <taxon>Mollusca</taxon>
        <taxon>Gastropoda</taxon>
        <taxon>Heterobranchia</taxon>
        <taxon>Euthyneura</taxon>
        <taxon>Tectipleura</taxon>
        <taxon>Aplysiida</taxon>
        <taxon>Aplysioidea</taxon>
        <taxon>Aplysiidae</taxon>
        <taxon>Aplysia</taxon>
    </lineage>
</organism>
<dbReference type="Proteomes" id="UP000694888">
    <property type="component" value="Unplaced"/>
</dbReference>